<feature type="region of interest" description="Disordered" evidence="1">
    <location>
        <begin position="1"/>
        <end position="29"/>
    </location>
</feature>
<proteinExistence type="predicted"/>
<dbReference type="AlphaFoldDB" id="A0A3L8SIU6"/>
<gene>
    <name evidence="2" type="ORF">DV515_00006907</name>
</gene>
<evidence type="ECO:0000313" key="3">
    <source>
        <dbReference type="Proteomes" id="UP000276834"/>
    </source>
</evidence>
<keyword evidence="3" id="KW-1185">Reference proteome</keyword>
<evidence type="ECO:0000256" key="1">
    <source>
        <dbReference type="SAM" id="MobiDB-lite"/>
    </source>
</evidence>
<sequence>MTASDRPPRNTGPGKIHAKKASILQGKGSILSRSPAKKTFVGYHLACTSHLPKANYHQQKPRTAVKPLL</sequence>
<dbReference type="EMBL" id="QUSF01000017">
    <property type="protein sequence ID" value="RLW02852.1"/>
    <property type="molecule type" value="Genomic_DNA"/>
</dbReference>
<reference evidence="2 3" key="1">
    <citation type="journal article" date="2018" name="Proc. R. Soc. B">
        <title>A non-coding region near Follistatin controls head colour polymorphism in the Gouldian finch.</title>
        <authorList>
            <person name="Toomey M.B."/>
            <person name="Marques C.I."/>
            <person name="Andrade P."/>
            <person name="Araujo P.M."/>
            <person name="Sabatino S."/>
            <person name="Gazda M.A."/>
            <person name="Afonso S."/>
            <person name="Lopes R.J."/>
            <person name="Corbo J.C."/>
            <person name="Carneiro M."/>
        </authorList>
    </citation>
    <scope>NUCLEOTIDE SEQUENCE [LARGE SCALE GENOMIC DNA]</scope>
    <source>
        <strain evidence="2">Red01</strain>
        <tissue evidence="2">Muscle</tissue>
    </source>
</reference>
<name>A0A3L8SIU6_CHLGU</name>
<organism evidence="2 3">
    <name type="scientific">Chloebia gouldiae</name>
    <name type="common">Gouldian finch</name>
    <name type="synonym">Erythrura gouldiae</name>
    <dbReference type="NCBI Taxonomy" id="44316"/>
    <lineage>
        <taxon>Eukaryota</taxon>
        <taxon>Metazoa</taxon>
        <taxon>Chordata</taxon>
        <taxon>Craniata</taxon>
        <taxon>Vertebrata</taxon>
        <taxon>Euteleostomi</taxon>
        <taxon>Archelosauria</taxon>
        <taxon>Archosauria</taxon>
        <taxon>Dinosauria</taxon>
        <taxon>Saurischia</taxon>
        <taxon>Theropoda</taxon>
        <taxon>Coelurosauria</taxon>
        <taxon>Aves</taxon>
        <taxon>Neognathae</taxon>
        <taxon>Neoaves</taxon>
        <taxon>Telluraves</taxon>
        <taxon>Australaves</taxon>
        <taxon>Passeriformes</taxon>
        <taxon>Passeroidea</taxon>
        <taxon>Passeridae</taxon>
        <taxon>Chloebia</taxon>
    </lineage>
</organism>
<protein>
    <submittedName>
        <fullName evidence="2">Uncharacterized protein</fullName>
    </submittedName>
</protein>
<comment type="caution">
    <text evidence="2">The sequence shown here is derived from an EMBL/GenBank/DDBJ whole genome shotgun (WGS) entry which is preliminary data.</text>
</comment>
<accession>A0A3L8SIU6</accession>
<evidence type="ECO:0000313" key="2">
    <source>
        <dbReference type="EMBL" id="RLW02852.1"/>
    </source>
</evidence>
<dbReference type="Proteomes" id="UP000276834">
    <property type="component" value="Unassembled WGS sequence"/>
</dbReference>